<dbReference type="SUPFAM" id="SSF53448">
    <property type="entry name" value="Nucleotide-diphospho-sugar transferases"/>
    <property type="match status" value="1"/>
</dbReference>
<dbReference type="Proteomes" id="UP000620262">
    <property type="component" value="Unassembled WGS sequence"/>
</dbReference>
<proteinExistence type="predicted"/>
<dbReference type="EMBL" id="JADBEC010000001">
    <property type="protein sequence ID" value="MBE1503886.1"/>
    <property type="molecule type" value="Genomic_DNA"/>
</dbReference>
<reference evidence="1 2" key="1">
    <citation type="submission" date="2020-10" db="EMBL/GenBank/DDBJ databases">
        <title>Sequencing the genomes of 1000 actinobacteria strains.</title>
        <authorList>
            <person name="Klenk H.-P."/>
        </authorList>
    </citation>
    <scope>NUCLEOTIDE SEQUENCE [LARGE SCALE GENOMIC DNA]</scope>
    <source>
        <strain evidence="1 2">DSM 7307</strain>
    </source>
</reference>
<dbReference type="Gene3D" id="3.90.550.10">
    <property type="entry name" value="Spore Coat Polysaccharide Biosynthesis Protein SpsA, Chain A"/>
    <property type="match status" value="1"/>
</dbReference>
<sequence>MMIIFLSIKREQCKNKMRKVVLAKFCAALYKQAMLTVVLECQDQEPELAQTLSVLVAGAVEGLVSDVVVLDHGSRDGTSRVADAAGCRFHSQWDIKDIIRSARGEWLLFVEPGARPQAGWIDEVSEYVALNKVSARFTASRGYRRPFFQRVGRARPPLELGLLMPKKLAISVAKSGMRLTEFVKAQKPRQLSSELIPSWVARAAR</sequence>
<name>A0ABR9IL17_RHIVS</name>
<dbReference type="InterPro" id="IPR029044">
    <property type="entry name" value="Nucleotide-diphossugar_trans"/>
</dbReference>
<evidence type="ECO:0008006" key="3">
    <source>
        <dbReference type="Google" id="ProtNLM"/>
    </source>
</evidence>
<evidence type="ECO:0000313" key="2">
    <source>
        <dbReference type="Proteomes" id="UP000620262"/>
    </source>
</evidence>
<organism evidence="1 2">
    <name type="scientific">Rhizobium viscosum</name>
    <name type="common">Arthrobacter viscosus</name>
    <dbReference type="NCBI Taxonomy" id="1673"/>
    <lineage>
        <taxon>Bacteria</taxon>
        <taxon>Pseudomonadati</taxon>
        <taxon>Pseudomonadota</taxon>
        <taxon>Alphaproteobacteria</taxon>
        <taxon>Hyphomicrobiales</taxon>
        <taxon>Rhizobiaceae</taxon>
        <taxon>Rhizobium/Agrobacterium group</taxon>
        <taxon>Rhizobium</taxon>
    </lineage>
</organism>
<comment type="caution">
    <text evidence="1">The sequence shown here is derived from an EMBL/GenBank/DDBJ whole genome shotgun (WGS) entry which is preliminary data.</text>
</comment>
<accession>A0ABR9IL17</accession>
<keyword evidence="2" id="KW-1185">Reference proteome</keyword>
<protein>
    <recommendedName>
        <fullName evidence="3">Glycosyl transferase</fullName>
    </recommendedName>
</protein>
<evidence type="ECO:0000313" key="1">
    <source>
        <dbReference type="EMBL" id="MBE1503886.1"/>
    </source>
</evidence>
<gene>
    <name evidence="1" type="ORF">H4W29_001067</name>
</gene>